<feature type="transmembrane region" description="Helical" evidence="10">
    <location>
        <begin position="106"/>
        <end position="130"/>
    </location>
</feature>
<keyword evidence="7 10" id="KW-0472">Membrane</keyword>
<keyword evidence="8 10" id="KW-0594">Phospholipid biosynthesis</keyword>
<protein>
    <recommendedName>
        <fullName evidence="10">Glycerol-3-phosphate acyltransferase</fullName>
    </recommendedName>
    <alternativeName>
        <fullName evidence="10">Acyl-PO4 G3P acyltransferase</fullName>
    </alternativeName>
    <alternativeName>
        <fullName evidence="10">Acyl-phosphate--glycerol-3-phosphate acyltransferase</fullName>
    </alternativeName>
    <alternativeName>
        <fullName evidence="10">G3P acyltransferase</fullName>
        <shortName evidence="10">GPAT</shortName>
        <ecNumber evidence="10">2.3.1.275</ecNumber>
    </alternativeName>
    <alternativeName>
        <fullName evidence="10">Lysophosphatidic acid synthase</fullName>
        <shortName evidence="10">LPA synthase</shortName>
    </alternativeName>
</protein>
<accession>A0A1F4S5X7</accession>
<comment type="pathway">
    <text evidence="10">Lipid metabolism; phospholipid metabolism.</text>
</comment>
<keyword evidence="2 10" id="KW-0444">Lipid biosynthesis</keyword>
<keyword evidence="4 10" id="KW-0812">Transmembrane</keyword>
<dbReference type="NCBIfam" id="TIGR00023">
    <property type="entry name" value="glycerol-3-phosphate 1-O-acyltransferase PlsY"/>
    <property type="match status" value="1"/>
</dbReference>
<dbReference type="AlphaFoldDB" id="A0A1F4S5X7"/>
<dbReference type="EMBL" id="MEUA01000017">
    <property type="protein sequence ID" value="OGC15834.1"/>
    <property type="molecule type" value="Genomic_DNA"/>
</dbReference>
<evidence type="ECO:0000256" key="10">
    <source>
        <dbReference type="HAMAP-Rule" id="MF_01043"/>
    </source>
</evidence>
<gene>
    <name evidence="10" type="primary">plsY</name>
    <name evidence="11" type="ORF">A2290_05810</name>
</gene>
<evidence type="ECO:0000256" key="9">
    <source>
        <dbReference type="ARBA" id="ARBA00023264"/>
    </source>
</evidence>
<keyword evidence="6 10" id="KW-0443">Lipid metabolism</keyword>
<feature type="transmembrane region" description="Helical" evidence="10">
    <location>
        <begin position="6"/>
        <end position="26"/>
    </location>
</feature>
<dbReference type="Pfam" id="PF02660">
    <property type="entry name" value="G3P_acyltransf"/>
    <property type="match status" value="1"/>
</dbReference>
<feature type="transmembrane region" description="Helical" evidence="10">
    <location>
        <begin position="80"/>
        <end position="99"/>
    </location>
</feature>
<dbReference type="PANTHER" id="PTHR30309:SF0">
    <property type="entry name" value="GLYCEROL-3-PHOSPHATE ACYLTRANSFERASE-RELATED"/>
    <property type="match status" value="1"/>
</dbReference>
<evidence type="ECO:0000256" key="7">
    <source>
        <dbReference type="ARBA" id="ARBA00023136"/>
    </source>
</evidence>
<evidence type="ECO:0000256" key="8">
    <source>
        <dbReference type="ARBA" id="ARBA00023209"/>
    </source>
</evidence>
<proteinExistence type="inferred from homology"/>
<organism evidence="11 12">
    <name type="scientific">candidate division WOR-1 bacterium RIFOXYB2_FULL_36_35</name>
    <dbReference type="NCBI Taxonomy" id="1802578"/>
    <lineage>
        <taxon>Bacteria</taxon>
        <taxon>Bacillati</taxon>
        <taxon>Saganbacteria</taxon>
    </lineage>
</organism>
<keyword evidence="5 10" id="KW-1133">Transmembrane helix</keyword>
<comment type="caution">
    <text evidence="11">The sequence shown here is derived from an EMBL/GenBank/DDBJ whole genome shotgun (WGS) entry which is preliminary data.</text>
</comment>
<comment type="similarity">
    <text evidence="10">Belongs to the PlsY family.</text>
</comment>
<keyword evidence="9 10" id="KW-1208">Phospholipid metabolism</keyword>
<dbReference type="GO" id="GO:0005886">
    <property type="term" value="C:plasma membrane"/>
    <property type="evidence" value="ECO:0007669"/>
    <property type="project" value="UniProtKB-SubCell"/>
</dbReference>
<evidence type="ECO:0000256" key="4">
    <source>
        <dbReference type="ARBA" id="ARBA00022692"/>
    </source>
</evidence>
<dbReference type="UniPathway" id="UPA00085"/>
<evidence type="ECO:0000256" key="2">
    <source>
        <dbReference type="ARBA" id="ARBA00022516"/>
    </source>
</evidence>
<evidence type="ECO:0000256" key="3">
    <source>
        <dbReference type="ARBA" id="ARBA00022679"/>
    </source>
</evidence>
<reference evidence="11 12" key="1">
    <citation type="journal article" date="2016" name="Nat. Commun.">
        <title>Thousands of microbial genomes shed light on interconnected biogeochemical processes in an aquifer system.</title>
        <authorList>
            <person name="Anantharaman K."/>
            <person name="Brown C.T."/>
            <person name="Hug L.A."/>
            <person name="Sharon I."/>
            <person name="Castelle C.J."/>
            <person name="Probst A.J."/>
            <person name="Thomas B.C."/>
            <person name="Singh A."/>
            <person name="Wilkins M.J."/>
            <person name="Karaoz U."/>
            <person name="Brodie E.L."/>
            <person name="Williams K.H."/>
            <person name="Hubbard S.S."/>
            <person name="Banfield J.F."/>
        </authorList>
    </citation>
    <scope>NUCLEOTIDE SEQUENCE [LARGE SCALE GENOMIC DNA]</scope>
</reference>
<dbReference type="PANTHER" id="PTHR30309">
    <property type="entry name" value="INNER MEMBRANE PROTEIN YGIH"/>
    <property type="match status" value="1"/>
</dbReference>
<dbReference type="HAMAP" id="MF_01043">
    <property type="entry name" value="PlsY"/>
    <property type="match status" value="1"/>
</dbReference>
<dbReference type="InterPro" id="IPR003811">
    <property type="entry name" value="G3P_acylTferase_PlsY"/>
</dbReference>
<keyword evidence="3 10" id="KW-0808">Transferase</keyword>
<comment type="function">
    <text evidence="10">Catalyzes the transfer of an acyl group from acyl-phosphate (acyl-PO(4)) to glycerol-3-phosphate (G3P) to form lysophosphatidic acid (LPA). This enzyme utilizes acyl-phosphate as fatty acyl donor, but not acyl-CoA or acyl-ACP.</text>
</comment>
<comment type="catalytic activity">
    <reaction evidence="10">
        <text>an acyl phosphate + sn-glycerol 3-phosphate = a 1-acyl-sn-glycero-3-phosphate + phosphate</text>
        <dbReference type="Rhea" id="RHEA:34075"/>
        <dbReference type="ChEBI" id="CHEBI:43474"/>
        <dbReference type="ChEBI" id="CHEBI:57597"/>
        <dbReference type="ChEBI" id="CHEBI:57970"/>
        <dbReference type="ChEBI" id="CHEBI:59918"/>
        <dbReference type="EC" id="2.3.1.275"/>
    </reaction>
</comment>
<evidence type="ECO:0000256" key="5">
    <source>
        <dbReference type="ARBA" id="ARBA00022989"/>
    </source>
</evidence>
<comment type="subcellular location">
    <subcellularLocation>
        <location evidence="10">Cell membrane</location>
        <topology evidence="10">Multi-pass membrane protein</topology>
    </subcellularLocation>
</comment>
<evidence type="ECO:0000313" key="12">
    <source>
        <dbReference type="Proteomes" id="UP000177905"/>
    </source>
</evidence>
<feature type="transmembrane region" description="Helical" evidence="10">
    <location>
        <begin position="47"/>
        <end position="74"/>
    </location>
</feature>
<keyword evidence="11" id="KW-0012">Acyltransferase</keyword>
<keyword evidence="1 10" id="KW-1003">Cell membrane</keyword>
<dbReference type="GO" id="GO:0008654">
    <property type="term" value="P:phospholipid biosynthetic process"/>
    <property type="evidence" value="ECO:0007669"/>
    <property type="project" value="UniProtKB-UniRule"/>
</dbReference>
<evidence type="ECO:0000256" key="1">
    <source>
        <dbReference type="ARBA" id="ARBA00022475"/>
    </source>
</evidence>
<dbReference type="EC" id="2.3.1.275" evidence="10"/>
<evidence type="ECO:0000313" key="11">
    <source>
        <dbReference type="EMBL" id="OGC15834.1"/>
    </source>
</evidence>
<feature type="transmembrane region" description="Helical" evidence="10">
    <location>
        <begin position="136"/>
        <end position="155"/>
    </location>
</feature>
<sequence length="195" mass="21384">MPTFLLMLIGYLLGSIPFGYAISKLYNIDIRQKGSGNIGATNVTRTLGFKIGILVFILDLLKGSLALLIAYQYTMDPIEITLVAISAIFGHMFPVFLGFKGGKGSAIGLGILLVIAPDIFIFTMLFAILVMLITRYVSMASILGAFCVVVLMFLFQKPLTYTLLSMLALILSIIKHKENIKRLINGTERKIGEKA</sequence>
<evidence type="ECO:0000256" key="6">
    <source>
        <dbReference type="ARBA" id="ARBA00023098"/>
    </source>
</evidence>
<dbReference type="Proteomes" id="UP000177905">
    <property type="component" value="Unassembled WGS sequence"/>
</dbReference>
<dbReference type="SMART" id="SM01207">
    <property type="entry name" value="G3P_acyltransf"/>
    <property type="match status" value="1"/>
</dbReference>
<dbReference type="GO" id="GO:0043772">
    <property type="term" value="F:acyl-phosphate glycerol-3-phosphate acyltransferase activity"/>
    <property type="evidence" value="ECO:0007669"/>
    <property type="project" value="UniProtKB-UniRule"/>
</dbReference>
<name>A0A1F4S5X7_UNCSA</name>
<comment type="subunit">
    <text evidence="10">Probably interacts with PlsX.</text>
</comment>